<accession>A0A9X5BG42</accession>
<dbReference type="Proteomes" id="UP001154420">
    <property type="component" value="Unassembled WGS sequence"/>
</dbReference>
<dbReference type="EMBL" id="QZDT01000019">
    <property type="protein sequence ID" value="NBJ93451.1"/>
    <property type="molecule type" value="Genomic_DNA"/>
</dbReference>
<proteinExistence type="predicted"/>
<gene>
    <name evidence="1" type="ORF">D5281_12820</name>
</gene>
<evidence type="ECO:0000313" key="2">
    <source>
        <dbReference type="Proteomes" id="UP001154420"/>
    </source>
</evidence>
<protein>
    <submittedName>
        <fullName evidence="1">Uncharacterized protein</fullName>
    </submittedName>
</protein>
<sequence>MKMAIHLESVNHFNYMDGNGRIFCKRQDKVRKVAPEYKGCNDCPYLFGSLQGMGVECMWEDIVPPPAPCGYYVHDPKEEFARVSSLIDEGILKKR</sequence>
<keyword evidence="2" id="KW-1185">Reference proteome</keyword>
<organism evidence="1 2">
    <name type="scientific">Parablautia muri</name>
    <dbReference type="NCBI Taxonomy" id="2320879"/>
    <lineage>
        <taxon>Bacteria</taxon>
        <taxon>Bacillati</taxon>
        <taxon>Bacillota</taxon>
        <taxon>Clostridia</taxon>
        <taxon>Lachnospirales</taxon>
        <taxon>Lachnospiraceae</taxon>
        <taxon>Parablautia</taxon>
    </lineage>
</organism>
<reference evidence="1" key="1">
    <citation type="submission" date="2018-09" db="EMBL/GenBank/DDBJ databases">
        <title>Murine metabolic-syndrome-specific gut microbial biobank.</title>
        <authorList>
            <person name="Liu C."/>
        </authorList>
    </citation>
    <scope>NUCLEOTIDE SEQUENCE</scope>
    <source>
        <strain evidence="1">D42-62</strain>
    </source>
</reference>
<dbReference type="AlphaFoldDB" id="A0A9X5BG42"/>
<name>A0A9X5BG42_9FIRM</name>
<evidence type="ECO:0000313" key="1">
    <source>
        <dbReference type="EMBL" id="NBJ93451.1"/>
    </source>
</evidence>
<comment type="caution">
    <text evidence="1">The sequence shown here is derived from an EMBL/GenBank/DDBJ whole genome shotgun (WGS) entry which is preliminary data.</text>
</comment>